<dbReference type="Proteomes" id="UP000679071">
    <property type="component" value="Segment"/>
</dbReference>
<organism evidence="1 2">
    <name type="scientific">Mauternbach virus</name>
    <dbReference type="NCBI Taxonomy" id="2486603"/>
    <lineage>
        <taxon>Viruses</taxon>
        <taxon>Viruses incertae sedis</taxon>
        <taxon>Naldaviricetes</taxon>
        <taxon>Lefavirales</taxon>
        <taxon>Nudiviridae</taxon>
        <taxon>Alphanudivirus</taxon>
        <taxon>Alphanudivirus quartudromelanogasteris</taxon>
    </lineage>
</organism>
<name>A0A3G3E647_9VIRU</name>
<dbReference type="EMBL" id="MG969167">
    <property type="protein sequence ID" value="AYP97949.1"/>
    <property type="molecule type" value="Genomic_DNA"/>
</dbReference>
<dbReference type="RefSeq" id="YP_010797654.1">
    <property type="nucleotide sequence ID" value="NC_076232.1"/>
</dbReference>
<accession>A0A3G3E647</accession>
<keyword evidence="2" id="KW-1185">Reference proteome</keyword>
<sequence>MDTHKQRIFQPKTLYDICVNKISRLAVRCSDVELSKIEPYLPEKVMDDVILNCLHGERNLKLIVLKTLGLKYKDYMLFVNDDDILVQDMFNECMFKIKDLLDNIPYCFYEPLLAKLLLDEDLWDEYLITVINCEFEEGIGEWDWSSLTPDQSYALKYYPNRAPYFCDEFVCVVSSKYSTGGSTKYLCGNCCQLQPIKNIVVHVTEVLQIHSENLIEKYFRDPYQWCSLCHCQPLFELLVDFNENVNKGYHRIDIIPTKTFAIKRRKIETRPKKYICTQ</sequence>
<evidence type="ECO:0000313" key="1">
    <source>
        <dbReference type="EMBL" id="AYP97949.1"/>
    </source>
</evidence>
<dbReference type="GeneID" id="80535632"/>
<proteinExistence type="predicted"/>
<dbReference type="KEGG" id="vg:80535632"/>
<evidence type="ECO:0000313" key="2">
    <source>
        <dbReference type="Proteomes" id="UP000679071"/>
    </source>
</evidence>
<protein>
    <submittedName>
        <fullName evidence="1">DiNV CH01M ORF38-like protein</fullName>
    </submittedName>
</protein>
<reference evidence="2" key="1">
    <citation type="submission" date="2018-02" db="EMBL/GenBank/DDBJ databases">
        <title>A New Nudivirus from Drosophila melanogaster.</title>
        <authorList>
            <consortium name="DrosEU"/>
            <person name="Obbard D.J."/>
            <person name="Staubach F."/>
            <person name="Betancourt A."/>
        </authorList>
    </citation>
    <scope>NUCLEOTIDE SEQUENCE [LARGE SCALE GENOMIC DNA]</scope>
</reference>